<comment type="subcellular location">
    <subcellularLocation>
        <location evidence="1">Membrane</location>
        <topology evidence="1">Single-pass membrane protein</topology>
    </subcellularLocation>
</comment>
<dbReference type="AlphaFoldDB" id="A0A832EJ18"/>
<dbReference type="Gene3D" id="1.20.1440.20">
    <property type="entry name" value="LemA-like domain"/>
    <property type="match status" value="1"/>
</dbReference>
<evidence type="ECO:0000256" key="5">
    <source>
        <dbReference type="ARBA" id="ARBA00023136"/>
    </source>
</evidence>
<keyword evidence="3" id="KW-0812">Transmembrane</keyword>
<dbReference type="Pfam" id="PF04011">
    <property type="entry name" value="LemA"/>
    <property type="match status" value="1"/>
</dbReference>
<dbReference type="SUPFAM" id="SSF140478">
    <property type="entry name" value="LemA-like"/>
    <property type="match status" value="1"/>
</dbReference>
<comment type="similarity">
    <text evidence="2">Belongs to the LemA family.</text>
</comment>
<dbReference type="InterPro" id="IPR007156">
    <property type="entry name" value="MamQ_LemA"/>
</dbReference>
<dbReference type="GO" id="GO:0016020">
    <property type="term" value="C:membrane"/>
    <property type="evidence" value="ECO:0007669"/>
    <property type="project" value="UniProtKB-SubCell"/>
</dbReference>
<accession>A0A832EJ18</accession>
<comment type="caution">
    <text evidence="6">The sequence shown here is derived from an EMBL/GenBank/DDBJ whole genome shotgun (WGS) entry which is preliminary data.</text>
</comment>
<evidence type="ECO:0000256" key="2">
    <source>
        <dbReference type="ARBA" id="ARBA00008854"/>
    </source>
</evidence>
<dbReference type="EMBL" id="DSTK01000013">
    <property type="protein sequence ID" value="HFK96548.1"/>
    <property type="molecule type" value="Genomic_DNA"/>
</dbReference>
<dbReference type="PANTHER" id="PTHR34478:SF2">
    <property type="entry name" value="MEMBRANE PROTEIN"/>
    <property type="match status" value="1"/>
</dbReference>
<evidence type="ECO:0000256" key="4">
    <source>
        <dbReference type="ARBA" id="ARBA00022989"/>
    </source>
</evidence>
<keyword evidence="4" id="KW-1133">Transmembrane helix</keyword>
<organism evidence="6">
    <name type="scientific">Desulfacinum infernum</name>
    <dbReference type="NCBI Taxonomy" id="35837"/>
    <lineage>
        <taxon>Bacteria</taxon>
        <taxon>Pseudomonadati</taxon>
        <taxon>Thermodesulfobacteriota</taxon>
        <taxon>Syntrophobacteria</taxon>
        <taxon>Syntrophobacterales</taxon>
        <taxon>Syntrophobacteraceae</taxon>
        <taxon>Desulfacinum</taxon>
    </lineage>
</organism>
<dbReference type="InterPro" id="IPR023353">
    <property type="entry name" value="LemA-like_dom_sf"/>
</dbReference>
<dbReference type="PANTHER" id="PTHR34478">
    <property type="entry name" value="PROTEIN LEMA"/>
    <property type="match status" value="1"/>
</dbReference>
<proteinExistence type="inferred from homology"/>
<reference evidence="6" key="1">
    <citation type="journal article" date="2020" name="mSystems">
        <title>Genome- and Community-Level Interaction Insights into Carbon Utilization and Element Cycling Functions of Hydrothermarchaeota in Hydrothermal Sediment.</title>
        <authorList>
            <person name="Zhou Z."/>
            <person name="Liu Y."/>
            <person name="Xu W."/>
            <person name="Pan J."/>
            <person name="Luo Z.H."/>
            <person name="Li M."/>
        </authorList>
    </citation>
    <scope>NUCLEOTIDE SEQUENCE [LARGE SCALE GENOMIC DNA]</scope>
    <source>
        <strain evidence="6">SpSt-456</strain>
    </source>
</reference>
<gene>
    <name evidence="6" type="ORF">ENS06_04370</name>
</gene>
<evidence type="ECO:0000313" key="6">
    <source>
        <dbReference type="EMBL" id="HFK96548.1"/>
    </source>
</evidence>
<protein>
    <submittedName>
        <fullName evidence="6">LemA family protein</fullName>
    </submittedName>
</protein>
<evidence type="ECO:0000256" key="1">
    <source>
        <dbReference type="ARBA" id="ARBA00004167"/>
    </source>
</evidence>
<sequence>MVTWTVVAVLVVLAGAFAVAIYNRLVRAKNLVEEAWSGMDVQMKRRTDLIPNLVETVKGYMQHERGVLEQVTTLRARSLAAATVEERAAAEGAMSRALGNLFLVAENYPDLKANQNFLELQKALSDIEEQLQLARRYYNGTVRDLNILIESFPSNLFASFFGFRKAAFFQIDEADRAVPKVGFA</sequence>
<evidence type="ECO:0000256" key="3">
    <source>
        <dbReference type="ARBA" id="ARBA00022692"/>
    </source>
</evidence>
<name>A0A832EJ18_9BACT</name>
<keyword evidence="5" id="KW-0472">Membrane</keyword>